<dbReference type="EMBL" id="CAFAAV010000031">
    <property type="protein sequence ID" value="CAB4809053.1"/>
    <property type="molecule type" value="Genomic_DNA"/>
</dbReference>
<reference evidence="11" key="1">
    <citation type="submission" date="2020-05" db="EMBL/GenBank/DDBJ databases">
        <authorList>
            <person name="Chiriac C."/>
            <person name="Salcher M."/>
            <person name="Ghai R."/>
            <person name="Kavagutti S V."/>
        </authorList>
    </citation>
    <scope>NUCLEOTIDE SEQUENCE</scope>
</reference>
<evidence type="ECO:0000256" key="1">
    <source>
        <dbReference type="ARBA" id="ARBA00022475"/>
    </source>
</evidence>
<dbReference type="EMBL" id="CAEZYF010000017">
    <property type="protein sequence ID" value="CAB4734831.1"/>
    <property type="molecule type" value="Genomic_DNA"/>
</dbReference>
<evidence type="ECO:0000256" key="7">
    <source>
        <dbReference type="ARBA" id="ARBA00023136"/>
    </source>
</evidence>
<dbReference type="InterPro" id="IPR050256">
    <property type="entry name" value="Glycosyltransferase_2"/>
</dbReference>
<dbReference type="PANTHER" id="PTHR48090">
    <property type="entry name" value="UNDECAPRENYL-PHOSPHATE 4-DEOXY-4-FORMAMIDO-L-ARABINOSE TRANSFERASE-RELATED"/>
    <property type="match status" value="1"/>
</dbReference>
<dbReference type="PANTHER" id="PTHR48090:SF3">
    <property type="entry name" value="UNDECAPRENYL-PHOSPHATE 4-DEOXY-4-FORMAMIDO-L-ARABINOSE TRANSFERASE"/>
    <property type="match status" value="1"/>
</dbReference>
<evidence type="ECO:0000256" key="4">
    <source>
        <dbReference type="ARBA" id="ARBA00022692"/>
    </source>
</evidence>
<dbReference type="Pfam" id="PF00535">
    <property type="entry name" value="Glycos_transf_2"/>
    <property type="match status" value="1"/>
</dbReference>
<organism evidence="11">
    <name type="scientific">freshwater metagenome</name>
    <dbReference type="NCBI Taxonomy" id="449393"/>
    <lineage>
        <taxon>unclassified sequences</taxon>
        <taxon>metagenomes</taxon>
        <taxon>ecological metagenomes</taxon>
    </lineage>
</organism>
<evidence type="ECO:0000256" key="3">
    <source>
        <dbReference type="ARBA" id="ARBA00022679"/>
    </source>
</evidence>
<keyword evidence="6 8" id="KW-1133">Transmembrane helix</keyword>
<dbReference type="EMBL" id="CAFBMT010000018">
    <property type="protein sequence ID" value="CAB4947089.1"/>
    <property type="molecule type" value="Genomic_DNA"/>
</dbReference>
<proteinExistence type="predicted"/>
<dbReference type="EMBL" id="CAFBOL010000002">
    <property type="protein sequence ID" value="CAB4971161.1"/>
    <property type="molecule type" value="Genomic_DNA"/>
</dbReference>
<protein>
    <submittedName>
        <fullName evidence="11">Unannotated protein</fullName>
    </submittedName>
</protein>
<feature type="domain" description="Glycosyltransferase 2-like" evidence="9">
    <location>
        <begin position="6"/>
        <end position="133"/>
    </location>
</feature>
<dbReference type="EMBL" id="CAESGF010000019">
    <property type="protein sequence ID" value="CAB4364831.1"/>
    <property type="molecule type" value="Genomic_DNA"/>
</dbReference>
<evidence type="ECO:0000313" key="13">
    <source>
        <dbReference type="EMBL" id="CAB4846626.1"/>
    </source>
</evidence>
<accession>A0A6J6SIV6</accession>
<sequence>MHSVAIVVPVYRGESTLSALMAEIEPLLQPTSTPRGHVFRVDEVVLVHDCGPDRSDEVIRALAKAHPHVTPVWLSRNFGQHAATLAGIGNTSSEWVATLDEDGQHAPADIALLLDQAIDEQLQLVYGCHQSAAPHAWWRNATSSAAKWVARLIGGAEIGTHTSFRLMLGSHGRSIAAYCGPRIYLDVALRWAIDRTGEVTVSTRPEWREGSGYNLSKLLSHFWSLVLSSGTRPLRIIASIGVLVSFAGFVFAGVVSVRAVVGDYQVAGWASVMVTLLVLGGLMLLALGVVAEYLGALLRAAQGRPLYIVVDDPQSGPMSDRPPT</sequence>
<dbReference type="Gene3D" id="3.90.550.10">
    <property type="entry name" value="Spore Coat Polysaccharide Biosynthesis Protein SpsA, Chain A"/>
    <property type="match status" value="1"/>
</dbReference>
<evidence type="ECO:0000259" key="9">
    <source>
        <dbReference type="Pfam" id="PF00535"/>
    </source>
</evidence>
<keyword evidence="4 8" id="KW-0812">Transmembrane</keyword>
<evidence type="ECO:0000256" key="6">
    <source>
        <dbReference type="ARBA" id="ARBA00022989"/>
    </source>
</evidence>
<name>A0A6J6SIV6_9ZZZZ</name>
<keyword evidence="3" id="KW-0808">Transferase</keyword>
<dbReference type="GO" id="GO:0005886">
    <property type="term" value="C:plasma membrane"/>
    <property type="evidence" value="ECO:0007669"/>
    <property type="project" value="TreeGrafter"/>
</dbReference>
<dbReference type="EMBL" id="CAFBIY010000009">
    <property type="protein sequence ID" value="CAB4846626.1"/>
    <property type="molecule type" value="Genomic_DNA"/>
</dbReference>
<dbReference type="InterPro" id="IPR001173">
    <property type="entry name" value="Glyco_trans_2-like"/>
</dbReference>
<feature type="transmembrane region" description="Helical" evidence="8">
    <location>
        <begin position="236"/>
        <end position="261"/>
    </location>
</feature>
<keyword evidence="1" id="KW-1003">Cell membrane</keyword>
<dbReference type="InterPro" id="IPR029044">
    <property type="entry name" value="Nucleotide-diphossugar_trans"/>
</dbReference>
<evidence type="ECO:0000313" key="14">
    <source>
        <dbReference type="EMBL" id="CAB4947089.1"/>
    </source>
</evidence>
<evidence type="ECO:0000256" key="8">
    <source>
        <dbReference type="SAM" id="Phobius"/>
    </source>
</evidence>
<keyword evidence="5" id="KW-0448">Lipopolysaccharide biosynthesis</keyword>
<dbReference type="SUPFAM" id="SSF53448">
    <property type="entry name" value="Nucleotide-diphospho-sugar transferases"/>
    <property type="match status" value="1"/>
</dbReference>
<gene>
    <name evidence="11" type="ORF">UFOPK2656_02425</name>
    <name evidence="12" type="ORF">UFOPK3099_00608</name>
    <name evidence="13" type="ORF">UFOPK3267_00285</name>
    <name evidence="14" type="ORF">UFOPK3651_02593</name>
    <name evidence="15" type="ORF">UFOPK3931_00126</name>
    <name evidence="10" type="ORF">UFOPK4189_02590</name>
</gene>
<evidence type="ECO:0000256" key="5">
    <source>
        <dbReference type="ARBA" id="ARBA00022985"/>
    </source>
</evidence>
<evidence type="ECO:0000313" key="15">
    <source>
        <dbReference type="EMBL" id="CAB4971161.1"/>
    </source>
</evidence>
<dbReference type="AlphaFoldDB" id="A0A6J6SIV6"/>
<evidence type="ECO:0000313" key="12">
    <source>
        <dbReference type="EMBL" id="CAB4809053.1"/>
    </source>
</evidence>
<keyword evidence="7 8" id="KW-0472">Membrane</keyword>
<dbReference type="GO" id="GO:0009103">
    <property type="term" value="P:lipopolysaccharide biosynthetic process"/>
    <property type="evidence" value="ECO:0007669"/>
    <property type="project" value="UniProtKB-KW"/>
</dbReference>
<evidence type="ECO:0000313" key="10">
    <source>
        <dbReference type="EMBL" id="CAB4364831.1"/>
    </source>
</evidence>
<evidence type="ECO:0000256" key="2">
    <source>
        <dbReference type="ARBA" id="ARBA00022676"/>
    </source>
</evidence>
<evidence type="ECO:0000313" key="11">
    <source>
        <dbReference type="EMBL" id="CAB4734831.1"/>
    </source>
</evidence>
<dbReference type="GO" id="GO:0099621">
    <property type="term" value="F:undecaprenyl-phosphate 4-deoxy-4-formamido-L-arabinose transferase activity"/>
    <property type="evidence" value="ECO:0007669"/>
    <property type="project" value="TreeGrafter"/>
</dbReference>
<keyword evidence="2" id="KW-0328">Glycosyltransferase</keyword>
<feature type="transmembrane region" description="Helical" evidence="8">
    <location>
        <begin position="267"/>
        <end position="294"/>
    </location>
</feature>